<feature type="region of interest" description="Disordered" evidence="1">
    <location>
        <begin position="146"/>
        <end position="201"/>
    </location>
</feature>
<feature type="compositionally biased region" description="Basic and acidic residues" evidence="1">
    <location>
        <begin position="32"/>
        <end position="41"/>
    </location>
</feature>
<name>A0AAD7WBG8_9TELE</name>
<proteinExistence type="predicted"/>
<evidence type="ECO:0000313" key="2">
    <source>
        <dbReference type="EMBL" id="KAJ8390465.1"/>
    </source>
</evidence>
<feature type="region of interest" description="Disordered" evidence="1">
    <location>
        <begin position="1"/>
        <end position="59"/>
    </location>
</feature>
<feature type="compositionally biased region" description="Polar residues" evidence="1">
    <location>
        <begin position="49"/>
        <end position="58"/>
    </location>
</feature>
<keyword evidence="3" id="KW-1185">Reference proteome</keyword>
<feature type="compositionally biased region" description="Basic and acidic residues" evidence="1">
    <location>
        <begin position="162"/>
        <end position="180"/>
    </location>
</feature>
<organism evidence="2 3">
    <name type="scientific">Aldrovandia affinis</name>
    <dbReference type="NCBI Taxonomy" id="143900"/>
    <lineage>
        <taxon>Eukaryota</taxon>
        <taxon>Metazoa</taxon>
        <taxon>Chordata</taxon>
        <taxon>Craniata</taxon>
        <taxon>Vertebrata</taxon>
        <taxon>Euteleostomi</taxon>
        <taxon>Actinopterygii</taxon>
        <taxon>Neopterygii</taxon>
        <taxon>Teleostei</taxon>
        <taxon>Notacanthiformes</taxon>
        <taxon>Halosauridae</taxon>
        <taxon>Aldrovandia</taxon>
    </lineage>
</organism>
<feature type="compositionally biased region" description="Polar residues" evidence="1">
    <location>
        <begin position="14"/>
        <end position="24"/>
    </location>
</feature>
<gene>
    <name evidence="2" type="ORF">AAFF_G00104000</name>
</gene>
<protein>
    <submittedName>
        <fullName evidence="2">Uncharacterized protein</fullName>
    </submittedName>
</protein>
<evidence type="ECO:0000256" key="1">
    <source>
        <dbReference type="SAM" id="MobiDB-lite"/>
    </source>
</evidence>
<sequence length="242" mass="26203">MPRYKGSDPGVSQVELSQHSNTGAEGTGGAQREAKKPEPRSPRAARQTHVPSKITTGSRDICPHPSLHCGFLRKIPQQMSKPAHCDGSWVISWGTCGHVWSGGPRAAPLPRRCRSVQGSKATILLQIQQTLSPDCVLINSLSIPAPELNNGGSRMPHTASRRSRESETAGRGQSPHESRSQRPSPATPKPPTVWPTDDVFPDRAAGRPLSACLSWWNTSLSMRRFSGKTSLTSAPRARLLQS</sequence>
<accession>A0AAD7WBG8</accession>
<dbReference type="EMBL" id="JAINUG010000169">
    <property type="protein sequence ID" value="KAJ8390465.1"/>
    <property type="molecule type" value="Genomic_DNA"/>
</dbReference>
<comment type="caution">
    <text evidence="2">The sequence shown here is derived from an EMBL/GenBank/DDBJ whole genome shotgun (WGS) entry which is preliminary data.</text>
</comment>
<reference evidence="2" key="1">
    <citation type="journal article" date="2023" name="Science">
        <title>Genome structures resolve the early diversification of teleost fishes.</title>
        <authorList>
            <person name="Parey E."/>
            <person name="Louis A."/>
            <person name="Montfort J."/>
            <person name="Bouchez O."/>
            <person name="Roques C."/>
            <person name="Iampietro C."/>
            <person name="Lluch J."/>
            <person name="Castinel A."/>
            <person name="Donnadieu C."/>
            <person name="Desvignes T."/>
            <person name="Floi Bucao C."/>
            <person name="Jouanno E."/>
            <person name="Wen M."/>
            <person name="Mejri S."/>
            <person name="Dirks R."/>
            <person name="Jansen H."/>
            <person name="Henkel C."/>
            <person name="Chen W.J."/>
            <person name="Zahm M."/>
            <person name="Cabau C."/>
            <person name="Klopp C."/>
            <person name="Thompson A.W."/>
            <person name="Robinson-Rechavi M."/>
            <person name="Braasch I."/>
            <person name="Lecointre G."/>
            <person name="Bobe J."/>
            <person name="Postlethwait J.H."/>
            <person name="Berthelot C."/>
            <person name="Roest Crollius H."/>
            <person name="Guiguen Y."/>
        </authorList>
    </citation>
    <scope>NUCLEOTIDE SEQUENCE</scope>
    <source>
        <strain evidence="2">NC1722</strain>
    </source>
</reference>
<evidence type="ECO:0000313" key="3">
    <source>
        <dbReference type="Proteomes" id="UP001221898"/>
    </source>
</evidence>
<dbReference type="AlphaFoldDB" id="A0AAD7WBG8"/>
<dbReference type="Proteomes" id="UP001221898">
    <property type="component" value="Unassembled WGS sequence"/>
</dbReference>